<keyword evidence="3" id="KW-1185">Reference proteome</keyword>
<keyword evidence="1" id="KW-0472">Membrane</keyword>
<feature type="transmembrane region" description="Helical" evidence="1">
    <location>
        <begin position="7"/>
        <end position="31"/>
    </location>
</feature>
<gene>
    <name evidence="2" type="ORF">bas03_0083</name>
</gene>
<evidence type="ECO:0000256" key="1">
    <source>
        <dbReference type="SAM" id="Phobius"/>
    </source>
</evidence>
<sequence>MSKFIDCVIYAWCLALASASVMLIIAAIMMMGGYV</sequence>
<name>A0AAE8B2T8_9CAUD</name>
<proteinExistence type="predicted"/>
<protein>
    <submittedName>
        <fullName evidence="2">Uncharacterized protein</fullName>
    </submittedName>
</protein>
<evidence type="ECO:0000313" key="2">
    <source>
        <dbReference type="EMBL" id="QXV81910.1"/>
    </source>
</evidence>
<organism evidence="2 3">
    <name type="scientific">Escherichia phage JulesPiccard</name>
    <dbReference type="NCBI Taxonomy" id="2851956"/>
    <lineage>
        <taxon>Viruses</taxon>
        <taxon>Duplodnaviria</taxon>
        <taxon>Heunggongvirae</taxon>
        <taxon>Uroviricota</taxon>
        <taxon>Caudoviricetes</taxon>
        <taxon>Drexlerviridae</taxon>
        <taxon>Braunvirinae</taxon>
        <taxon>Julespiccardvirus</taxon>
        <taxon>Julespiccardvirus julespiccard</taxon>
    </lineage>
</organism>
<dbReference type="Proteomes" id="UP000828115">
    <property type="component" value="Segment"/>
</dbReference>
<accession>A0AAE8B2T8</accession>
<reference evidence="2" key="1">
    <citation type="journal article" date="2021" name="PLoS Biol.">
        <title>Systematic exploration of Escherichia coli phage-host interactions with the BASEL phage collection.</title>
        <authorList>
            <person name="Maffei E."/>
            <person name="Shaidullina A."/>
            <person name="Burkolter M."/>
            <person name="Heyer Y."/>
            <person name="Estermann F."/>
            <person name="Druelle V."/>
            <person name="Sauer P."/>
            <person name="Willi L."/>
            <person name="Michaelis S."/>
            <person name="Hilbi H."/>
            <person name="Thaler D.S."/>
            <person name="Harms A."/>
        </authorList>
    </citation>
    <scope>NUCLEOTIDE SEQUENCE</scope>
    <source>
        <strain evidence="2">Bas03</strain>
    </source>
</reference>
<keyword evidence="1" id="KW-0812">Transmembrane</keyword>
<evidence type="ECO:0000313" key="3">
    <source>
        <dbReference type="Proteomes" id="UP000828115"/>
    </source>
</evidence>
<dbReference type="EMBL" id="MZ501087">
    <property type="protein sequence ID" value="QXV81910.1"/>
    <property type="molecule type" value="Genomic_DNA"/>
</dbReference>
<keyword evidence="1" id="KW-1133">Transmembrane helix</keyword>